<dbReference type="InterPro" id="IPR048634">
    <property type="entry name" value="SecD_SecF_C"/>
</dbReference>
<dbReference type="HAMAP" id="MF_01464_B">
    <property type="entry name" value="SecF_B"/>
    <property type="match status" value="1"/>
</dbReference>
<gene>
    <name evidence="9" type="primary">secF</name>
    <name evidence="11" type="ORF">SAMN05444354_111177</name>
</gene>
<dbReference type="InterPro" id="IPR022813">
    <property type="entry name" value="SecD/SecF_arch_bac"/>
</dbReference>
<dbReference type="AlphaFoldDB" id="A0A1H7VMS7"/>
<organism evidence="11 12">
    <name type="scientific">Stigmatella aurantiaca</name>
    <dbReference type="NCBI Taxonomy" id="41"/>
    <lineage>
        <taxon>Bacteria</taxon>
        <taxon>Pseudomonadati</taxon>
        <taxon>Myxococcota</taxon>
        <taxon>Myxococcia</taxon>
        <taxon>Myxococcales</taxon>
        <taxon>Cystobacterineae</taxon>
        <taxon>Archangiaceae</taxon>
        <taxon>Stigmatella</taxon>
    </lineage>
</organism>
<feature type="transmembrane region" description="Helical" evidence="9">
    <location>
        <begin position="317"/>
        <end position="335"/>
    </location>
</feature>
<proteinExistence type="inferred from homology"/>
<dbReference type="InterPro" id="IPR005665">
    <property type="entry name" value="SecF_bac"/>
</dbReference>
<dbReference type="InterPro" id="IPR055344">
    <property type="entry name" value="SecD_SecF_C_bact"/>
</dbReference>
<comment type="similarity">
    <text evidence="9">Belongs to the SecD/SecF family. SecF subfamily.</text>
</comment>
<keyword evidence="7 9" id="KW-0811">Translocation</keyword>
<evidence type="ECO:0000313" key="11">
    <source>
        <dbReference type="EMBL" id="SEM10460.1"/>
    </source>
</evidence>
<evidence type="ECO:0000256" key="7">
    <source>
        <dbReference type="ARBA" id="ARBA00023010"/>
    </source>
</evidence>
<dbReference type="GO" id="GO:0065002">
    <property type="term" value="P:intracellular protein transmembrane transport"/>
    <property type="evidence" value="ECO:0007669"/>
    <property type="project" value="UniProtKB-UniRule"/>
</dbReference>
<feature type="domain" description="Protein export membrane protein SecD/SecF C-terminal" evidence="10">
    <location>
        <begin position="191"/>
        <end position="369"/>
    </location>
</feature>
<evidence type="ECO:0000256" key="5">
    <source>
        <dbReference type="ARBA" id="ARBA00022927"/>
    </source>
</evidence>
<keyword evidence="5 9" id="KW-0653">Protein transport</keyword>
<keyword evidence="2 9" id="KW-0813">Transport</keyword>
<keyword evidence="3 9" id="KW-1003">Cell membrane</keyword>
<dbReference type="PANTHER" id="PTHR30081:SF8">
    <property type="entry name" value="PROTEIN TRANSLOCASE SUBUNIT SECF"/>
    <property type="match status" value="1"/>
</dbReference>
<dbReference type="Pfam" id="PF02355">
    <property type="entry name" value="SecD_SecF_C"/>
    <property type="match status" value="1"/>
</dbReference>
<dbReference type="OrthoDB" id="9774769at2"/>
<dbReference type="GO" id="GO:0015450">
    <property type="term" value="F:protein-transporting ATPase activity"/>
    <property type="evidence" value="ECO:0007669"/>
    <property type="project" value="InterPro"/>
</dbReference>
<keyword evidence="8 9" id="KW-0472">Membrane</keyword>
<keyword evidence="12" id="KW-1185">Reference proteome</keyword>
<evidence type="ECO:0000256" key="1">
    <source>
        <dbReference type="ARBA" id="ARBA00004651"/>
    </source>
</evidence>
<feature type="transmembrane region" description="Helical" evidence="9">
    <location>
        <begin position="341"/>
        <end position="367"/>
    </location>
</feature>
<evidence type="ECO:0000256" key="3">
    <source>
        <dbReference type="ARBA" id="ARBA00022475"/>
    </source>
</evidence>
<dbReference type="GO" id="GO:0043952">
    <property type="term" value="P:protein transport by the Sec complex"/>
    <property type="evidence" value="ECO:0007669"/>
    <property type="project" value="UniProtKB-UniRule"/>
</dbReference>
<sequence length="385" mass="41170">MQIIKNKTNIDFIGKRKIAVYISTVVNLAILVGIAIFGFNFGVDFAGGTVVELKFNHSISAADVRKRAEAGGLHDVSVQGIGSSGENTFLLRMGGVTQLTEQNAESAKAALEGLGSVSNVYPDLANGIINFRSASALTSQAIKDAVQKSGTGVQEVRELGAAQGGSGFDYQVVASGMADKVFSALSQGQGSQDFEQRRVDYVGPQVGKQLRNRGIMALVYAMFAILVYVAFRFDFKFGPGALLAMLHDVVMVAGFYLVSRREFNLTSIAALLTIVGYSVNDTIVIYDRIREDMNKFQGKPLAEVINIAINDTLGRTILTSGTTALSLVGLLIFGVGEIWDFAAAMLVGILVGTYSSVYIASPLTIWLDERAAAREPKAPMDPKTA</sequence>
<dbReference type="NCBIfam" id="TIGR00916">
    <property type="entry name" value="2A0604s01"/>
    <property type="match status" value="1"/>
</dbReference>
<evidence type="ECO:0000256" key="9">
    <source>
        <dbReference type="HAMAP-Rule" id="MF_01464"/>
    </source>
</evidence>
<dbReference type="Pfam" id="PF07549">
    <property type="entry name" value="Sec_GG"/>
    <property type="match status" value="1"/>
</dbReference>
<feature type="transmembrane region" description="Helical" evidence="9">
    <location>
        <begin position="214"/>
        <end position="233"/>
    </location>
</feature>
<dbReference type="GO" id="GO:0006605">
    <property type="term" value="P:protein targeting"/>
    <property type="evidence" value="ECO:0007669"/>
    <property type="project" value="UniProtKB-UniRule"/>
</dbReference>
<dbReference type="EMBL" id="FOAP01000011">
    <property type="protein sequence ID" value="SEM10460.1"/>
    <property type="molecule type" value="Genomic_DNA"/>
</dbReference>
<comment type="function">
    <text evidence="9">Part of the Sec protein translocase complex. Interacts with the SecYEG preprotein conducting channel. SecDF uses the proton motive force (PMF) to complete protein translocation after the ATP-dependent function of SecA.</text>
</comment>
<dbReference type="GO" id="GO:0005886">
    <property type="term" value="C:plasma membrane"/>
    <property type="evidence" value="ECO:0007669"/>
    <property type="project" value="UniProtKB-SubCell"/>
</dbReference>
<evidence type="ECO:0000313" key="12">
    <source>
        <dbReference type="Proteomes" id="UP000182719"/>
    </source>
</evidence>
<dbReference type="InterPro" id="IPR022645">
    <property type="entry name" value="SecD/SecF_bac"/>
</dbReference>
<dbReference type="Proteomes" id="UP000182719">
    <property type="component" value="Unassembled WGS sequence"/>
</dbReference>
<evidence type="ECO:0000256" key="8">
    <source>
        <dbReference type="ARBA" id="ARBA00023136"/>
    </source>
</evidence>
<keyword evidence="4 9" id="KW-0812">Transmembrane</keyword>
<dbReference type="InterPro" id="IPR022646">
    <property type="entry name" value="SecD/SecF_CS"/>
</dbReference>
<dbReference type="PANTHER" id="PTHR30081">
    <property type="entry name" value="PROTEIN-EXPORT MEMBRANE PROTEIN SEC"/>
    <property type="match status" value="1"/>
</dbReference>
<feature type="transmembrane region" description="Helical" evidence="9">
    <location>
        <begin position="240"/>
        <end position="259"/>
    </location>
</feature>
<comment type="subunit">
    <text evidence="9">Forms a complex with SecD. Part of the essential Sec protein translocation apparatus which comprises SecA, SecYEG and auxiliary proteins SecDF. Other proteins may also be involved.</text>
</comment>
<dbReference type="NCBIfam" id="TIGR00966">
    <property type="entry name" value="transloc_SecF"/>
    <property type="match status" value="1"/>
</dbReference>
<comment type="subcellular location">
    <subcellularLocation>
        <location evidence="1 9">Cell membrane</location>
        <topology evidence="1 9">Multi-pass membrane protein</topology>
    </subcellularLocation>
</comment>
<dbReference type="SUPFAM" id="SSF82866">
    <property type="entry name" value="Multidrug efflux transporter AcrB transmembrane domain"/>
    <property type="match status" value="1"/>
</dbReference>
<evidence type="ECO:0000256" key="2">
    <source>
        <dbReference type="ARBA" id="ARBA00022448"/>
    </source>
</evidence>
<evidence type="ECO:0000259" key="10">
    <source>
        <dbReference type="Pfam" id="PF02355"/>
    </source>
</evidence>
<reference evidence="12" key="1">
    <citation type="submission" date="2016-10" db="EMBL/GenBank/DDBJ databases">
        <authorList>
            <person name="Varghese N."/>
            <person name="Submissions S."/>
        </authorList>
    </citation>
    <scope>NUCLEOTIDE SEQUENCE [LARGE SCALE GENOMIC DNA]</scope>
    <source>
        <strain evidence="12">DSM 17044</strain>
    </source>
</reference>
<dbReference type="RefSeq" id="WP_075008432.1">
    <property type="nucleotide sequence ID" value="NZ_FOAP01000011.1"/>
</dbReference>
<accession>A0A1H7VMS7</accession>
<evidence type="ECO:0000256" key="4">
    <source>
        <dbReference type="ARBA" id="ARBA00022692"/>
    </source>
</evidence>
<dbReference type="Gene3D" id="1.20.1640.10">
    <property type="entry name" value="Multidrug efflux transporter AcrB transmembrane domain"/>
    <property type="match status" value="1"/>
</dbReference>
<dbReference type="PRINTS" id="PR01755">
    <property type="entry name" value="SECFTRNLCASE"/>
</dbReference>
<keyword evidence="6 9" id="KW-1133">Transmembrane helix</keyword>
<protein>
    <recommendedName>
        <fullName evidence="9">Protein-export membrane protein SecF</fullName>
    </recommendedName>
</protein>
<name>A0A1H7VMS7_STIAU</name>
<evidence type="ECO:0000256" key="6">
    <source>
        <dbReference type="ARBA" id="ARBA00022989"/>
    </source>
</evidence>
<feature type="transmembrane region" description="Helical" evidence="9">
    <location>
        <begin position="265"/>
        <end position="286"/>
    </location>
</feature>
<feature type="transmembrane region" description="Helical" evidence="9">
    <location>
        <begin position="20"/>
        <end position="43"/>
    </location>
</feature>